<dbReference type="InterPro" id="IPR038673">
    <property type="entry name" value="OprB_sf"/>
</dbReference>
<comment type="similarity">
    <text evidence="1 2">Belongs to the OprB family.</text>
</comment>
<accession>A0ABW3Y3L3</accession>
<evidence type="ECO:0000313" key="3">
    <source>
        <dbReference type="EMBL" id="MFD1316439.1"/>
    </source>
</evidence>
<evidence type="ECO:0000256" key="2">
    <source>
        <dbReference type="RuleBase" id="RU363072"/>
    </source>
</evidence>
<organism evidence="3 4">
    <name type="scientific">Namhaeicola litoreus</name>
    <dbReference type="NCBI Taxonomy" id="1052145"/>
    <lineage>
        <taxon>Bacteria</taxon>
        <taxon>Pseudomonadati</taxon>
        <taxon>Bacteroidota</taxon>
        <taxon>Flavobacteriia</taxon>
        <taxon>Flavobacteriales</taxon>
        <taxon>Flavobacteriaceae</taxon>
        <taxon>Namhaeicola</taxon>
    </lineage>
</organism>
<gene>
    <name evidence="3" type="ORF">ACFQ39_12490</name>
</gene>
<dbReference type="InterPro" id="IPR052932">
    <property type="entry name" value="OprB_Porin"/>
</dbReference>
<dbReference type="EMBL" id="JBHTMY010000003">
    <property type="protein sequence ID" value="MFD1316439.1"/>
    <property type="molecule type" value="Genomic_DNA"/>
</dbReference>
<proteinExistence type="inferred from homology"/>
<name>A0ABW3Y3L3_9FLAO</name>
<dbReference type="Pfam" id="PF04966">
    <property type="entry name" value="OprB"/>
    <property type="match status" value="1"/>
</dbReference>
<dbReference type="PANTHER" id="PTHR37944">
    <property type="entry name" value="PORIN B"/>
    <property type="match status" value="1"/>
</dbReference>
<dbReference type="Proteomes" id="UP001597201">
    <property type="component" value="Unassembled WGS sequence"/>
</dbReference>
<sequence length="176" mass="19751">MGAYSTKDVRNTDDLEDFFPPTGNYIGEKSNRWSATYFFEQTLFEHEENNKQTFGVFGTLGITDGKGSVSDHFFTLGVGGNSPFKNRMHDQWGIGYFHYSLSDGLNELNIPSIPGVYPGFGMSSAEAGFEGFYEYYFTPWFTLGADIQFISPGIEKYNGLSNTGVTFLGFRSMIKF</sequence>
<evidence type="ECO:0000256" key="1">
    <source>
        <dbReference type="ARBA" id="ARBA00008769"/>
    </source>
</evidence>
<protein>
    <submittedName>
        <fullName evidence="3">Carbohydrate porin</fullName>
    </submittedName>
</protein>
<dbReference type="InterPro" id="IPR007049">
    <property type="entry name" value="Carb-sel_porin_OprB"/>
</dbReference>
<dbReference type="PANTHER" id="PTHR37944:SF1">
    <property type="entry name" value="PORIN B"/>
    <property type="match status" value="1"/>
</dbReference>
<keyword evidence="4" id="KW-1185">Reference proteome</keyword>
<reference evidence="4" key="1">
    <citation type="journal article" date="2019" name="Int. J. Syst. Evol. Microbiol.">
        <title>The Global Catalogue of Microorganisms (GCM) 10K type strain sequencing project: providing services to taxonomists for standard genome sequencing and annotation.</title>
        <authorList>
            <consortium name="The Broad Institute Genomics Platform"/>
            <consortium name="The Broad Institute Genome Sequencing Center for Infectious Disease"/>
            <person name="Wu L."/>
            <person name="Ma J."/>
        </authorList>
    </citation>
    <scope>NUCLEOTIDE SEQUENCE [LARGE SCALE GENOMIC DNA]</scope>
    <source>
        <strain evidence="4">CCUG 61485</strain>
    </source>
</reference>
<dbReference type="Gene3D" id="2.40.160.180">
    <property type="entry name" value="Carbohydrate-selective porin OprB"/>
    <property type="match status" value="1"/>
</dbReference>
<evidence type="ECO:0000313" key="4">
    <source>
        <dbReference type="Proteomes" id="UP001597201"/>
    </source>
</evidence>
<dbReference type="RefSeq" id="WP_377179417.1">
    <property type="nucleotide sequence ID" value="NZ_JBHTMY010000003.1"/>
</dbReference>
<comment type="caution">
    <text evidence="3">The sequence shown here is derived from an EMBL/GenBank/DDBJ whole genome shotgun (WGS) entry which is preliminary data.</text>
</comment>